<feature type="compositionally biased region" description="Low complexity" evidence="1">
    <location>
        <begin position="38"/>
        <end position="47"/>
    </location>
</feature>
<dbReference type="EMBL" id="JACEFF010000511">
    <property type="protein sequence ID" value="KAH9636229.1"/>
    <property type="molecule type" value="Genomic_DNA"/>
</dbReference>
<feature type="non-terminal residue" evidence="2">
    <location>
        <position position="1"/>
    </location>
</feature>
<organism evidence="2 3">
    <name type="scientific">Spodoptera exigua</name>
    <name type="common">Beet armyworm</name>
    <name type="synonym">Noctua fulgens</name>
    <dbReference type="NCBI Taxonomy" id="7107"/>
    <lineage>
        <taxon>Eukaryota</taxon>
        <taxon>Metazoa</taxon>
        <taxon>Ecdysozoa</taxon>
        <taxon>Arthropoda</taxon>
        <taxon>Hexapoda</taxon>
        <taxon>Insecta</taxon>
        <taxon>Pterygota</taxon>
        <taxon>Neoptera</taxon>
        <taxon>Endopterygota</taxon>
        <taxon>Lepidoptera</taxon>
        <taxon>Glossata</taxon>
        <taxon>Ditrysia</taxon>
        <taxon>Noctuoidea</taxon>
        <taxon>Noctuidae</taxon>
        <taxon>Amphipyrinae</taxon>
        <taxon>Spodoptera</taxon>
    </lineage>
</organism>
<feature type="region of interest" description="Disordered" evidence="1">
    <location>
        <begin position="23"/>
        <end position="47"/>
    </location>
</feature>
<dbReference type="Proteomes" id="UP000814243">
    <property type="component" value="Unassembled WGS sequence"/>
</dbReference>
<accession>A0A922SGI1</accession>
<comment type="caution">
    <text evidence="2">The sequence shown here is derived from an EMBL/GenBank/DDBJ whole genome shotgun (WGS) entry which is preliminary data.</text>
</comment>
<sequence>MCDVHGYRRAVAARVRGRARRLAAGGAARRRRQPPAHGRSQAAAGARPASAWRWAAMTRAWQCGRVGRAAGRSAAAWGCEGAAGPPRRACSGLPWSCRVVSGNDWSVWSQRMARWAQWRAACAAVRAARAAGPTRSPTPSARWSCAASGPACTAPLSGSTPPRRHVVVARPELAERGPRLLVAGGGCRLGAWRVWAPRPARLEAVAAGDLATRLRQLRARRALPEQEEPEPSEAEVREACAAPAASCRLPAPLVGLALDE</sequence>
<protein>
    <submittedName>
        <fullName evidence="2">Uncharacterized protein</fullName>
    </submittedName>
</protein>
<gene>
    <name evidence="2" type="ORF">HF086_007181</name>
</gene>
<evidence type="ECO:0000256" key="1">
    <source>
        <dbReference type="SAM" id="MobiDB-lite"/>
    </source>
</evidence>
<dbReference type="AlphaFoldDB" id="A0A922SGI1"/>
<reference evidence="2" key="1">
    <citation type="journal article" date="2021" name="G3 (Bethesda)">
        <title>Genome and transcriptome analysis of the beet armyworm Spodoptera exigua reveals targets for pest control. .</title>
        <authorList>
            <person name="Simon S."/>
            <person name="Breeschoten T."/>
            <person name="Jansen H.J."/>
            <person name="Dirks R.P."/>
            <person name="Schranz M.E."/>
            <person name="Ros V.I.D."/>
        </authorList>
    </citation>
    <scope>NUCLEOTIDE SEQUENCE</scope>
    <source>
        <strain evidence="2">TB_SE_WUR_2020</strain>
    </source>
</reference>
<name>A0A922SGI1_SPOEX</name>
<evidence type="ECO:0000313" key="3">
    <source>
        <dbReference type="Proteomes" id="UP000814243"/>
    </source>
</evidence>
<evidence type="ECO:0000313" key="2">
    <source>
        <dbReference type="EMBL" id="KAH9636229.1"/>
    </source>
</evidence>
<proteinExistence type="predicted"/>